<gene>
    <name evidence="2" type="ORF">H5410_051348</name>
</gene>
<evidence type="ECO:0000313" key="2">
    <source>
        <dbReference type="EMBL" id="KAG5580721.1"/>
    </source>
</evidence>
<dbReference type="Proteomes" id="UP000824120">
    <property type="component" value="Chromosome 10"/>
</dbReference>
<keyword evidence="3" id="KW-1185">Reference proteome</keyword>
<name>A0A9J5WXY0_SOLCO</name>
<comment type="caution">
    <text evidence="2">The sequence shown here is derived from an EMBL/GenBank/DDBJ whole genome shotgun (WGS) entry which is preliminary data.</text>
</comment>
<dbReference type="EMBL" id="JACXVP010000010">
    <property type="protein sequence ID" value="KAG5580721.1"/>
    <property type="molecule type" value="Genomic_DNA"/>
</dbReference>
<feature type="region of interest" description="Disordered" evidence="1">
    <location>
        <begin position="215"/>
        <end position="240"/>
    </location>
</feature>
<dbReference type="OrthoDB" id="1743486at2759"/>
<protein>
    <submittedName>
        <fullName evidence="2">Uncharacterized protein</fullName>
    </submittedName>
</protein>
<evidence type="ECO:0000256" key="1">
    <source>
        <dbReference type="SAM" id="MobiDB-lite"/>
    </source>
</evidence>
<reference evidence="2 3" key="1">
    <citation type="submission" date="2020-09" db="EMBL/GenBank/DDBJ databases">
        <title>De no assembly of potato wild relative species, Solanum commersonii.</title>
        <authorList>
            <person name="Cho K."/>
        </authorList>
    </citation>
    <scope>NUCLEOTIDE SEQUENCE [LARGE SCALE GENOMIC DNA]</scope>
    <source>
        <strain evidence="2">LZ3.2</strain>
        <tissue evidence="2">Leaf</tissue>
    </source>
</reference>
<accession>A0A9J5WXY0</accession>
<feature type="compositionally biased region" description="Basic and acidic residues" evidence="1">
    <location>
        <begin position="215"/>
        <end position="229"/>
    </location>
</feature>
<evidence type="ECO:0000313" key="3">
    <source>
        <dbReference type="Proteomes" id="UP000824120"/>
    </source>
</evidence>
<sequence>MEDIPMVFTQWTLFSGENVYNFSKMIIKQIIPIKDWAFNKVLHYNNERHKHTWFIKLFAKIFVNPTPNWFLNWWSYHGPMIKILPEPFLKLYREWVKVSPNLNNLYHQEHICYMQQIEHIYFIIQFSVPWIHKWAPKPQTNSLYGQELLDLISKTIQDYKSIPHKGIIADTSVRHMARKISNQDRDDQNEMINNYLKELKRNLLLNITHYTRSDSSMRSETSDDTHEAQSYESEWPVSEDTIKKAEDFL</sequence>
<proteinExistence type="predicted"/>
<organism evidence="2 3">
    <name type="scientific">Solanum commersonii</name>
    <name type="common">Commerson's wild potato</name>
    <name type="synonym">Commerson's nightshade</name>
    <dbReference type="NCBI Taxonomy" id="4109"/>
    <lineage>
        <taxon>Eukaryota</taxon>
        <taxon>Viridiplantae</taxon>
        <taxon>Streptophyta</taxon>
        <taxon>Embryophyta</taxon>
        <taxon>Tracheophyta</taxon>
        <taxon>Spermatophyta</taxon>
        <taxon>Magnoliopsida</taxon>
        <taxon>eudicotyledons</taxon>
        <taxon>Gunneridae</taxon>
        <taxon>Pentapetalae</taxon>
        <taxon>asterids</taxon>
        <taxon>lamiids</taxon>
        <taxon>Solanales</taxon>
        <taxon>Solanaceae</taxon>
        <taxon>Solanoideae</taxon>
        <taxon>Solaneae</taxon>
        <taxon>Solanum</taxon>
    </lineage>
</organism>
<dbReference type="AlphaFoldDB" id="A0A9J5WXY0"/>